<protein>
    <recommendedName>
        <fullName evidence="4">CCHC-type domain-containing protein</fullName>
    </recommendedName>
</protein>
<dbReference type="Pfam" id="PF03564">
    <property type="entry name" value="DUF1759"/>
    <property type="match status" value="1"/>
</dbReference>
<feature type="coiled-coil region" evidence="2">
    <location>
        <begin position="63"/>
        <end position="97"/>
    </location>
</feature>
<dbReference type="AlphaFoldDB" id="A0A922S0U4"/>
<reference evidence="5" key="4">
    <citation type="journal article" date="2022" name="PLoS Pathog.">
        <title>Chromosome-level genome of Schistosoma haematobium underpins genome-wide explorations of molecular variation.</title>
        <authorList>
            <person name="Stroehlein A.J."/>
            <person name="Korhonen P.K."/>
            <person name="Lee V.V."/>
            <person name="Ralph S.A."/>
            <person name="Mentink-Kane M."/>
            <person name="You H."/>
            <person name="McManus D.P."/>
            <person name="Tchuente L.T."/>
            <person name="Stothard J.R."/>
            <person name="Kaur P."/>
            <person name="Dudchenko O."/>
            <person name="Aiden E.L."/>
            <person name="Yang B."/>
            <person name="Yang H."/>
            <person name="Emery A.M."/>
            <person name="Webster B.L."/>
            <person name="Brindley P.J."/>
            <person name="Rollinson D."/>
            <person name="Chang B.C.H."/>
            <person name="Gasser R.B."/>
            <person name="Young N.D."/>
        </authorList>
    </citation>
    <scope>NUCLEOTIDE SEQUENCE</scope>
</reference>
<gene>
    <name evidence="5" type="ORF">MS3_00005652</name>
</gene>
<dbReference type="PANTHER" id="PTHR47331:SF1">
    <property type="entry name" value="GAG-LIKE PROTEIN"/>
    <property type="match status" value="1"/>
</dbReference>
<keyword evidence="1" id="KW-0479">Metal-binding</keyword>
<reference evidence="5" key="3">
    <citation type="submission" date="2021-06" db="EMBL/GenBank/DDBJ databases">
        <title>Chromosome-level genome assembly for S. haematobium.</title>
        <authorList>
            <person name="Stroehlein A.J."/>
        </authorList>
    </citation>
    <scope>NUCLEOTIDE SEQUENCE</scope>
</reference>
<dbReference type="InterPro" id="IPR040676">
    <property type="entry name" value="DUF5641"/>
</dbReference>
<evidence type="ECO:0000256" key="1">
    <source>
        <dbReference type="PROSITE-ProRule" id="PRU00047"/>
    </source>
</evidence>
<proteinExistence type="predicted"/>
<evidence type="ECO:0000256" key="2">
    <source>
        <dbReference type="SAM" id="Coils"/>
    </source>
</evidence>
<reference evidence="5" key="2">
    <citation type="journal article" date="2019" name="Gigascience">
        <title>High-quality Schistosoma haematobium genome achieved by single-molecule and long-range sequencing.</title>
        <authorList>
            <person name="Stroehlein A.J."/>
            <person name="Korhonen P.K."/>
            <person name="Chong T.M."/>
            <person name="Lim Y.L."/>
            <person name="Chan K.G."/>
            <person name="Webster B."/>
            <person name="Rollinson D."/>
            <person name="Brindley P.J."/>
            <person name="Gasser R.B."/>
            <person name="Young N.D."/>
        </authorList>
    </citation>
    <scope>NUCLEOTIDE SEQUENCE</scope>
</reference>
<dbReference type="KEGG" id="shx:MS3_00005652"/>
<dbReference type="GO" id="GO:0008270">
    <property type="term" value="F:zinc ion binding"/>
    <property type="evidence" value="ECO:0007669"/>
    <property type="project" value="UniProtKB-KW"/>
</dbReference>
<dbReference type="RefSeq" id="XP_051069742.1">
    <property type="nucleotide sequence ID" value="XM_051213741.1"/>
</dbReference>
<dbReference type="SMART" id="SM00343">
    <property type="entry name" value="ZnF_C2HC"/>
    <property type="match status" value="1"/>
</dbReference>
<dbReference type="InterPro" id="IPR036397">
    <property type="entry name" value="RNaseH_sf"/>
</dbReference>
<feature type="domain" description="CCHC-type" evidence="4">
    <location>
        <begin position="408"/>
        <end position="423"/>
    </location>
</feature>
<dbReference type="PROSITE" id="PS50158">
    <property type="entry name" value="ZF_CCHC"/>
    <property type="match status" value="1"/>
</dbReference>
<dbReference type="Pfam" id="PF18701">
    <property type="entry name" value="DUF5641"/>
    <property type="match status" value="1"/>
</dbReference>
<evidence type="ECO:0000313" key="6">
    <source>
        <dbReference type="Proteomes" id="UP000471633"/>
    </source>
</evidence>
<dbReference type="InterPro" id="IPR001878">
    <property type="entry name" value="Znf_CCHC"/>
</dbReference>
<keyword evidence="1" id="KW-0863">Zinc-finger</keyword>
<dbReference type="GeneID" id="75577414"/>
<reference evidence="5" key="1">
    <citation type="journal article" date="2012" name="Nat. Genet.">
        <title>Whole-genome sequence of Schistosoma haematobium.</title>
        <authorList>
            <person name="Young N.D."/>
            <person name="Jex A.R."/>
            <person name="Li B."/>
            <person name="Liu S."/>
            <person name="Yang L."/>
            <person name="Xiong Z."/>
            <person name="Li Y."/>
            <person name="Cantacessi C."/>
            <person name="Hall R.S."/>
            <person name="Xu X."/>
            <person name="Chen F."/>
            <person name="Wu X."/>
            <person name="Zerlotini A."/>
            <person name="Oliveira G."/>
            <person name="Hofmann A."/>
            <person name="Zhang G."/>
            <person name="Fang X."/>
            <person name="Kang Y."/>
            <person name="Campbell B.E."/>
            <person name="Loukas A."/>
            <person name="Ranganathan S."/>
            <person name="Rollinson D."/>
            <person name="Rinaldi G."/>
            <person name="Brindley P.J."/>
            <person name="Yang H."/>
            <person name="Wang J."/>
            <person name="Wang J."/>
            <person name="Gasser R.B."/>
        </authorList>
    </citation>
    <scope>NUCLEOTIDE SEQUENCE</scope>
</reference>
<keyword evidence="2" id="KW-0175">Coiled coil</keyword>
<accession>A0A922S0U4</accession>
<name>A0A922S0U4_SCHHA</name>
<dbReference type="Gene3D" id="3.30.420.10">
    <property type="entry name" value="Ribonuclease H-like superfamily/Ribonuclease H"/>
    <property type="match status" value="1"/>
</dbReference>
<feature type="region of interest" description="Disordered" evidence="3">
    <location>
        <begin position="1"/>
        <end position="28"/>
    </location>
</feature>
<keyword evidence="1" id="KW-0862">Zinc</keyword>
<dbReference type="InterPro" id="IPR005312">
    <property type="entry name" value="DUF1759"/>
</dbReference>
<evidence type="ECO:0000259" key="4">
    <source>
        <dbReference type="PROSITE" id="PS50158"/>
    </source>
</evidence>
<dbReference type="GO" id="GO:0003676">
    <property type="term" value="F:nucleic acid binding"/>
    <property type="evidence" value="ECO:0007669"/>
    <property type="project" value="InterPro"/>
</dbReference>
<evidence type="ECO:0000256" key="3">
    <source>
        <dbReference type="SAM" id="MobiDB-lite"/>
    </source>
</evidence>
<dbReference type="EMBL" id="AMPZ03000003">
    <property type="protein sequence ID" value="KAH9588173.1"/>
    <property type="molecule type" value="Genomic_DNA"/>
</dbReference>
<keyword evidence="6" id="KW-1185">Reference proteome</keyword>
<feature type="region of interest" description="Disordered" evidence="3">
    <location>
        <begin position="703"/>
        <end position="724"/>
    </location>
</feature>
<feature type="compositionally biased region" description="Basic and acidic residues" evidence="3">
    <location>
        <begin position="107"/>
        <end position="121"/>
    </location>
</feature>
<sequence>MTRTRRMKYNDDSSQDTDNSSAENIIPSVSKVNSPIPLNLAFDIVKPNPKDSCSVGDNYIETRHSVEDEVDSREREVEKIELEIRELQLRKRLLELTPNSSNKVRRPRETTELSGSRSEDKTSVVTASHRYTNVLLSDEMQFKAQVDSVKALCMSVSLPKIEIMKFDGSPLKFWTFMKGFKVNIADRVNDDTQKLMYLIHYCEGIAKDAIEHCVLLPEKEGYTEAIKLLHERFGRPHDIVEAFLTELLSGSPLNQDDITGLQKLTRLMTNCKIALSQMGRNADLNCSTNIKRIVKQLPRSMQFKWAEAADDILRKGLEPNFDDLLQFLEKKVSIATNTYGQLASGSYKAQTTSNNRSSSIRAKIHTSSIKGSVHCVICSDAHEVTSCPQLLSVSHNEKVELLKKFKLCFNCLKPNHRATDCRQPVLCEIDGCKRRHHRILHNTEPDVKQACCNSTHTTGTYLGFVPVRLHGPTGYVDTYALLDNGSDSTLLLSDVAKQVGISGAVTRLNISSVIGASSQNAELTNFEIESLDKTKRIKIEGAYTIDNLPIKRAEIPPTDFQERWKHLKGVQLPSIACDKVGLLLGVDVPEAHWVLDQRIGKPKQPYASLTMLGWALFGPTDQLIKSSVFINGLEAKSSIEDRPTPPLSLATVAPENSSNRSLPFIDDPGLCLKHSPDVALLVDNDDVHSLIVAAAAVETEDSRVHQGLPPVRSSEFDTPPDSRSNRLIDTFDSVSKATDENLMDLEQVISLPAVDDEYLLKTANDRHVDTVVNIDLRCISPPDKILPTDSGELMSSKTSVMFSAETDLPGVSDVNVSAKSVILLHESSISCKATTTQFSANTKLVSPVVASAESSIDIKRDRENQKDDCFIQSADDDKKFTTTTSMSPLVGLDKQIQHPLPDFKDSRVATEMTHWNIEWHHNTPYANHHRVWERLIGSIRRPLSAVSMSYETLTTCLTEAERIPNDRPLLQTRPKWTQGRRDLQVRGPVLIIGDTYARNNWPKDLVVSFDPGGDGLWKQAKIRTWKGTIIRDIRKICLLEGADDRKVENRETFQSDCG</sequence>
<comment type="caution">
    <text evidence="5">The sequence shown here is derived from an EMBL/GenBank/DDBJ whole genome shotgun (WGS) entry which is preliminary data.</text>
</comment>
<dbReference type="Proteomes" id="UP000471633">
    <property type="component" value="Unassembled WGS sequence"/>
</dbReference>
<evidence type="ECO:0000313" key="5">
    <source>
        <dbReference type="EMBL" id="KAH9588173.1"/>
    </source>
</evidence>
<dbReference type="CTD" id="75577414"/>
<organism evidence="5 6">
    <name type="scientific">Schistosoma haematobium</name>
    <name type="common">Blood fluke</name>
    <dbReference type="NCBI Taxonomy" id="6185"/>
    <lineage>
        <taxon>Eukaryota</taxon>
        <taxon>Metazoa</taxon>
        <taxon>Spiralia</taxon>
        <taxon>Lophotrochozoa</taxon>
        <taxon>Platyhelminthes</taxon>
        <taxon>Trematoda</taxon>
        <taxon>Digenea</taxon>
        <taxon>Strigeidida</taxon>
        <taxon>Schistosomatoidea</taxon>
        <taxon>Schistosomatidae</taxon>
        <taxon>Schistosoma</taxon>
    </lineage>
</organism>
<feature type="region of interest" description="Disordered" evidence="3">
    <location>
        <begin position="100"/>
        <end position="121"/>
    </location>
</feature>
<dbReference type="PANTHER" id="PTHR47331">
    <property type="entry name" value="PHD-TYPE DOMAIN-CONTAINING PROTEIN"/>
    <property type="match status" value="1"/>
</dbReference>